<sequence>MKRLLLLQILVIALLSLSSCKLPESDTESETTQNPQTESSPEEQPDEEEKEQEETAEEPQSESSTVVGLKQATNPEEFVQERGETPGERRNDPFSLFPVPPQQSQAEIETLEAQREAAEEGEAATGEDGESPESLPSLPSEGSPQAPPQPEIARAVQVQGAIRIGNSAVAILKAPNDPNSRYVRPGNFIAGGQVLLKRINMEDRPTPTVVLEELGVDQEVIKAVAVAQPEETEETEETEQSVLPPPPPPAI</sequence>
<feature type="chain" id="PRO_5003938549" description="Tfp pilus assembly protein PilP" evidence="2">
    <location>
        <begin position="22"/>
        <end position="251"/>
    </location>
</feature>
<dbReference type="RefSeq" id="WP_015228670.1">
    <property type="nucleotide sequence ID" value="NC_019780.1"/>
</dbReference>
<evidence type="ECO:0000256" key="2">
    <source>
        <dbReference type="SAM" id="SignalP"/>
    </source>
</evidence>
<dbReference type="AlphaFoldDB" id="K9YRY5"/>
<feature type="compositionally biased region" description="Acidic residues" evidence="1">
    <location>
        <begin position="230"/>
        <end position="239"/>
    </location>
</feature>
<evidence type="ECO:0000256" key="1">
    <source>
        <dbReference type="SAM" id="MobiDB-lite"/>
    </source>
</evidence>
<keyword evidence="2" id="KW-0732">Signal</keyword>
<dbReference type="EMBL" id="CP003944">
    <property type="protein sequence ID" value="AFZ49659.1"/>
    <property type="molecule type" value="Genomic_DNA"/>
</dbReference>
<proteinExistence type="predicted"/>
<dbReference type="Proteomes" id="UP000010482">
    <property type="component" value="Chromosome"/>
</dbReference>
<feature type="region of interest" description="Disordered" evidence="1">
    <location>
        <begin position="19"/>
        <end position="152"/>
    </location>
</feature>
<keyword evidence="4" id="KW-1185">Reference proteome</keyword>
<feature type="region of interest" description="Disordered" evidence="1">
    <location>
        <begin position="228"/>
        <end position="251"/>
    </location>
</feature>
<feature type="signal peptide" evidence="2">
    <location>
        <begin position="1"/>
        <end position="21"/>
    </location>
</feature>
<dbReference type="OrthoDB" id="529932at2"/>
<dbReference type="eggNOG" id="ENOG50336GU">
    <property type="taxonomic scope" value="Bacteria"/>
</dbReference>
<feature type="compositionally biased region" description="Low complexity" evidence="1">
    <location>
        <begin position="132"/>
        <end position="144"/>
    </location>
</feature>
<accession>K9YRY5</accession>
<feature type="compositionally biased region" description="Acidic residues" evidence="1">
    <location>
        <begin position="119"/>
        <end position="131"/>
    </location>
</feature>
<dbReference type="STRING" id="13035.Dacsa_0929"/>
<feature type="compositionally biased region" description="Acidic residues" evidence="1">
    <location>
        <begin position="40"/>
        <end position="60"/>
    </location>
</feature>
<organism evidence="3 4">
    <name type="scientific">Dactylococcopsis salina (strain PCC 8305)</name>
    <name type="common">Myxobactron salinum</name>
    <dbReference type="NCBI Taxonomy" id="13035"/>
    <lineage>
        <taxon>Bacteria</taxon>
        <taxon>Bacillati</taxon>
        <taxon>Cyanobacteriota</taxon>
        <taxon>Cyanophyceae</taxon>
        <taxon>Nodosilineales</taxon>
        <taxon>Cymatolegaceae</taxon>
        <taxon>Dactylococcopsis</taxon>
    </lineage>
</organism>
<reference evidence="3" key="1">
    <citation type="submission" date="2012-04" db="EMBL/GenBank/DDBJ databases">
        <title>Finished genome of Dactylococcopsis salina PCC 8305.</title>
        <authorList>
            <consortium name="US DOE Joint Genome Institute"/>
            <person name="Gugger M."/>
            <person name="Coursin T."/>
            <person name="Rippka R."/>
            <person name="Tandeau De Marsac N."/>
            <person name="Huntemann M."/>
            <person name="Wei C.-L."/>
            <person name="Han J."/>
            <person name="Detter J.C."/>
            <person name="Han C."/>
            <person name="Tapia R."/>
            <person name="Daligault H."/>
            <person name="Chen A."/>
            <person name="Krypides N."/>
            <person name="Mavromatis K."/>
            <person name="Markowitz V."/>
            <person name="Szeto E."/>
            <person name="Ivanova N."/>
            <person name="Ovchinnikova G."/>
            <person name="Pagani I."/>
            <person name="Pati A."/>
            <person name="Goodwin L."/>
            <person name="Peters L."/>
            <person name="Pitluck S."/>
            <person name="Woyke T."/>
            <person name="Kerfeld C."/>
        </authorList>
    </citation>
    <scope>NUCLEOTIDE SEQUENCE [LARGE SCALE GENOMIC DNA]</scope>
    <source>
        <strain evidence="3">PCC 8305</strain>
    </source>
</reference>
<feature type="compositionally biased region" description="Basic and acidic residues" evidence="1">
    <location>
        <begin position="79"/>
        <end position="92"/>
    </location>
</feature>
<name>K9YRY5_DACS8</name>
<evidence type="ECO:0008006" key="5">
    <source>
        <dbReference type="Google" id="ProtNLM"/>
    </source>
</evidence>
<dbReference type="HOGENOM" id="CLU_069098_0_0_3"/>
<evidence type="ECO:0000313" key="3">
    <source>
        <dbReference type="EMBL" id="AFZ49659.1"/>
    </source>
</evidence>
<evidence type="ECO:0000313" key="4">
    <source>
        <dbReference type="Proteomes" id="UP000010482"/>
    </source>
</evidence>
<dbReference type="PROSITE" id="PS51257">
    <property type="entry name" value="PROKAR_LIPOPROTEIN"/>
    <property type="match status" value="1"/>
</dbReference>
<dbReference type="PATRIC" id="fig|13035.3.peg.1037"/>
<dbReference type="KEGG" id="dsl:Dacsa_0929"/>
<gene>
    <name evidence="3" type="ORF">Dacsa_0929</name>
</gene>
<protein>
    <recommendedName>
        <fullName evidence="5">Tfp pilus assembly protein PilP</fullName>
    </recommendedName>
</protein>